<evidence type="ECO:0000313" key="5">
    <source>
        <dbReference type="Proteomes" id="UP001140206"/>
    </source>
</evidence>
<keyword evidence="1" id="KW-0479">Metal-binding</keyword>
<dbReference type="Pfam" id="PF03732">
    <property type="entry name" value="Retrotrans_gag"/>
    <property type="match status" value="1"/>
</dbReference>
<dbReference type="Proteomes" id="UP001140206">
    <property type="component" value="Chromosome 5"/>
</dbReference>
<dbReference type="InterPro" id="IPR005162">
    <property type="entry name" value="Retrotrans_gag_dom"/>
</dbReference>
<proteinExistence type="predicted"/>
<feature type="region of interest" description="Disordered" evidence="2">
    <location>
        <begin position="342"/>
        <end position="408"/>
    </location>
</feature>
<gene>
    <name evidence="4" type="ORF">LUZ62_079687</name>
</gene>
<sequence length="455" mass="50226">MDRRGRHPRQVAPVGRGRGRPRRDPPQVAEPEAPVQGQHQADLEQRIAAGIERGFQALGRGRGGDVLAAQLGDVGDQFYQWYERFSRLKPPSFSGGSIEVAEEWLASIKDKLRICRAPEHYEVELATHYLENTARFWWENTKEGFVAEAAQIPWNWFEEKFDEEFVGDLRKEEMRERFVNLKQEGKTVAEYHTEFISLSRYAPDIRANADRYRRQFIKGLRPKLAGVVDNPAVREIRDLLKHAMQLEEHQKREREEAQARNVRPKFSQGPSSSSGTSKGQSSGKGGGRAPGPVQVPLVKMEGKKEGSWCRRCNRPHSEATCRVINRTCFGCGSSDHWRKDCPVSPPWNEQGNKGSEGHLQGGGRGSASGGYLQGGGQGSGRNGGRFGGQSGGRAGGRSGGRNGGRAGVYAMELKQEDLNNQEIGCEPLGTAATMELLSESGQVSEPVAAGETDDM</sequence>
<dbReference type="EMBL" id="JAMFTS010000005">
    <property type="protein sequence ID" value="KAJ4745282.1"/>
    <property type="molecule type" value="Genomic_DNA"/>
</dbReference>
<evidence type="ECO:0000256" key="1">
    <source>
        <dbReference type="PROSITE-ProRule" id="PRU00047"/>
    </source>
</evidence>
<dbReference type="GO" id="GO:0003676">
    <property type="term" value="F:nucleic acid binding"/>
    <property type="evidence" value="ECO:0007669"/>
    <property type="project" value="InterPro"/>
</dbReference>
<feature type="region of interest" description="Disordered" evidence="2">
    <location>
        <begin position="248"/>
        <end position="295"/>
    </location>
</feature>
<keyword evidence="5" id="KW-1185">Reference proteome</keyword>
<dbReference type="GO" id="GO:0004386">
    <property type="term" value="F:helicase activity"/>
    <property type="evidence" value="ECO:0007669"/>
    <property type="project" value="UniProtKB-KW"/>
</dbReference>
<feature type="domain" description="CCHC-type" evidence="3">
    <location>
        <begin position="328"/>
        <end position="342"/>
    </location>
</feature>
<protein>
    <submittedName>
        <fullName evidence="4">ATP-dependent RNA helicase glh-1</fullName>
    </submittedName>
</protein>
<feature type="compositionally biased region" description="Basic and acidic residues" evidence="2">
    <location>
        <begin position="248"/>
        <end position="258"/>
    </location>
</feature>
<dbReference type="GO" id="GO:0008270">
    <property type="term" value="F:zinc ion binding"/>
    <property type="evidence" value="ECO:0007669"/>
    <property type="project" value="UniProtKB-KW"/>
</dbReference>
<keyword evidence="1" id="KW-0862">Zinc</keyword>
<feature type="region of interest" description="Disordered" evidence="2">
    <location>
        <begin position="1"/>
        <end position="40"/>
    </location>
</feature>
<evidence type="ECO:0000259" key="3">
    <source>
        <dbReference type="PROSITE" id="PS50158"/>
    </source>
</evidence>
<dbReference type="Gene3D" id="4.10.60.10">
    <property type="entry name" value="Zinc finger, CCHC-type"/>
    <property type="match status" value="1"/>
</dbReference>
<dbReference type="PANTHER" id="PTHR34482">
    <property type="entry name" value="DNA DAMAGE-INDUCIBLE PROTEIN 1-LIKE"/>
    <property type="match status" value="1"/>
</dbReference>
<keyword evidence="4" id="KW-0547">Nucleotide-binding</keyword>
<evidence type="ECO:0000313" key="4">
    <source>
        <dbReference type="EMBL" id="KAJ4745282.1"/>
    </source>
</evidence>
<reference evidence="4" key="1">
    <citation type="submission" date="2022-08" db="EMBL/GenBank/DDBJ databases">
        <authorList>
            <person name="Marques A."/>
        </authorList>
    </citation>
    <scope>NUCLEOTIDE SEQUENCE</scope>
    <source>
        <strain evidence="4">RhyPub2mFocal</strain>
        <tissue evidence="4">Leaves</tissue>
    </source>
</reference>
<keyword evidence="4" id="KW-0378">Hydrolase</keyword>
<name>A0AAV8BQ23_9POAL</name>
<comment type="caution">
    <text evidence="4">The sequence shown here is derived from an EMBL/GenBank/DDBJ whole genome shotgun (WGS) entry which is preliminary data.</text>
</comment>
<feature type="compositionally biased region" description="Gly residues" evidence="2">
    <location>
        <begin position="359"/>
        <end position="406"/>
    </location>
</feature>
<dbReference type="AlphaFoldDB" id="A0AAV8BQ23"/>
<organism evidence="4 5">
    <name type="scientific">Rhynchospora pubera</name>
    <dbReference type="NCBI Taxonomy" id="906938"/>
    <lineage>
        <taxon>Eukaryota</taxon>
        <taxon>Viridiplantae</taxon>
        <taxon>Streptophyta</taxon>
        <taxon>Embryophyta</taxon>
        <taxon>Tracheophyta</taxon>
        <taxon>Spermatophyta</taxon>
        <taxon>Magnoliopsida</taxon>
        <taxon>Liliopsida</taxon>
        <taxon>Poales</taxon>
        <taxon>Cyperaceae</taxon>
        <taxon>Cyperoideae</taxon>
        <taxon>Rhynchosporeae</taxon>
        <taxon>Rhynchospora</taxon>
    </lineage>
</organism>
<dbReference type="InterPro" id="IPR001878">
    <property type="entry name" value="Znf_CCHC"/>
</dbReference>
<dbReference type="PROSITE" id="PS50158">
    <property type="entry name" value="ZF_CCHC"/>
    <property type="match status" value="1"/>
</dbReference>
<evidence type="ECO:0000256" key="2">
    <source>
        <dbReference type="SAM" id="MobiDB-lite"/>
    </source>
</evidence>
<dbReference type="PANTHER" id="PTHR34482:SF57">
    <property type="entry name" value="RETROTRANSPOSON GAG DOMAIN-CONTAINING PROTEIN"/>
    <property type="match status" value="1"/>
</dbReference>
<keyword evidence="4" id="KW-0067">ATP-binding</keyword>
<keyword evidence="4" id="KW-0347">Helicase</keyword>
<accession>A0AAV8BQ23</accession>
<keyword evidence="1" id="KW-0863">Zinc-finger</keyword>
<dbReference type="SMART" id="SM00343">
    <property type="entry name" value="ZnF_C2HC"/>
    <property type="match status" value="1"/>
</dbReference>
<feature type="compositionally biased region" description="Low complexity" evidence="2">
    <location>
        <begin position="267"/>
        <end position="281"/>
    </location>
</feature>